<dbReference type="AlphaFoldDB" id="A0A9D1PPM2"/>
<dbReference type="PANTHER" id="PTHR33383:SF1">
    <property type="entry name" value="MEMBRANE PROTEIN INSERTION EFFICIENCY FACTOR-RELATED"/>
    <property type="match status" value="1"/>
</dbReference>
<evidence type="ECO:0000313" key="3">
    <source>
        <dbReference type="EMBL" id="HIV85183.1"/>
    </source>
</evidence>
<comment type="subcellular location">
    <subcellularLocation>
        <location evidence="2">Cell membrane</location>
        <topology evidence="2">Peripheral membrane protein</topology>
        <orientation evidence="2">Cytoplasmic side</orientation>
    </subcellularLocation>
</comment>
<dbReference type="SMART" id="SM01234">
    <property type="entry name" value="Haemolytic"/>
    <property type="match status" value="1"/>
</dbReference>
<comment type="caution">
    <text evidence="3">The sequence shown here is derived from an EMBL/GenBank/DDBJ whole genome shotgun (WGS) entry which is preliminary data.</text>
</comment>
<dbReference type="GO" id="GO:0005886">
    <property type="term" value="C:plasma membrane"/>
    <property type="evidence" value="ECO:0007669"/>
    <property type="project" value="UniProtKB-SubCell"/>
</dbReference>
<sequence>MKRFLIYIIKLYQKYISPLKLRPTCRFYPTCSQYAVLAIQKYGALRGGIKAVWRILRCNPFSRGGIDYP</sequence>
<evidence type="ECO:0000256" key="1">
    <source>
        <dbReference type="ARBA" id="ARBA00023136"/>
    </source>
</evidence>
<proteinExistence type="inferred from homology"/>
<accession>A0A9D1PPM2</accession>
<protein>
    <recommendedName>
        <fullName evidence="2">Putative membrane protein insertion efficiency factor</fullName>
    </recommendedName>
</protein>
<dbReference type="PANTHER" id="PTHR33383">
    <property type="entry name" value="MEMBRANE PROTEIN INSERTION EFFICIENCY FACTOR-RELATED"/>
    <property type="match status" value="1"/>
</dbReference>
<dbReference type="Pfam" id="PF01809">
    <property type="entry name" value="YidD"/>
    <property type="match status" value="1"/>
</dbReference>
<dbReference type="HAMAP" id="MF_00386">
    <property type="entry name" value="UPF0161_YidD"/>
    <property type="match status" value="1"/>
</dbReference>
<organism evidence="3 4">
    <name type="scientific">Candidatus Monoglobus merdigallinarum</name>
    <dbReference type="NCBI Taxonomy" id="2838698"/>
    <lineage>
        <taxon>Bacteria</taxon>
        <taxon>Bacillati</taxon>
        <taxon>Bacillota</taxon>
        <taxon>Clostridia</taxon>
        <taxon>Monoglobales</taxon>
        <taxon>Monoglobaceae</taxon>
        <taxon>Monoglobus</taxon>
    </lineage>
</organism>
<dbReference type="NCBIfam" id="TIGR00278">
    <property type="entry name" value="membrane protein insertion efficiency factor YidD"/>
    <property type="match status" value="1"/>
</dbReference>
<comment type="function">
    <text evidence="2">Could be involved in insertion of integral membrane proteins into the membrane.</text>
</comment>
<keyword evidence="1 2" id="KW-0472">Membrane</keyword>
<comment type="similarity">
    <text evidence="2">Belongs to the UPF0161 family.</text>
</comment>
<name>A0A9D1PPM2_9FIRM</name>
<dbReference type="EMBL" id="DXIJ01000001">
    <property type="protein sequence ID" value="HIV85183.1"/>
    <property type="molecule type" value="Genomic_DNA"/>
</dbReference>
<keyword evidence="2" id="KW-1003">Cell membrane</keyword>
<evidence type="ECO:0000256" key="2">
    <source>
        <dbReference type="HAMAP-Rule" id="MF_00386"/>
    </source>
</evidence>
<dbReference type="Proteomes" id="UP000824162">
    <property type="component" value="Unassembled WGS sequence"/>
</dbReference>
<reference evidence="3" key="2">
    <citation type="submission" date="2021-04" db="EMBL/GenBank/DDBJ databases">
        <authorList>
            <person name="Gilroy R."/>
        </authorList>
    </citation>
    <scope>NUCLEOTIDE SEQUENCE</scope>
    <source>
        <strain evidence="3">5790</strain>
    </source>
</reference>
<reference evidence="3" key="1">
    <citation type="journal article" date="2021" name="PeerJ">
        <title>Extensive microbial diversity within the chicken gut microbiome revealed by metagenomics and culture.</title>
        <authorList>
            <person name="Gilroy R."/>
            <person name="Ravi A."/>
            <person name="Getino M."/>
            <person name="Pursley I."/>
            <person name="Horton D.L."/>
            <person name="Alikhan N.F."/>
            <person name="Baker D."/>
            <person name="Gharbi K."/>
            <person name="Hall N."/>
            <person name="Watson M."/>
            <person name="Adriaenssens E.M."/>
            <person name="Foster-Nyarko E."/>
            <person name="Jarju S."/>
            <person name="Secka A."/>
            <person name="Antonio M."/>
            <person name="Oren A."/>
            <person name="Chaudhuri R.R."/>
            <person name="La Ragione R."/>
            <person name="Hildebrand F."/>
            <person name="Pallen M.J."/>
        </authorList>
    </citation>
    <scope>NUCLEOTIDE SEQUENCE</scope>
    <source>
        <strain evidence="3">5790</strain>
    </source>
</reference>
<evidence type="ECO:0000313" key="4">
    <source>
        <dbReference type="Proteomes" id="UP000824162"/>
    </source>
</evidence>
<dbReference type="InterPro" id="IPR002696">
    <property type="entry name" value="Membr_insert_effic_factor_YidD"/>
</dbReference>
<gene>
    <name evidence="3" type="primary">yidD</name>
    <name evidence="3" type="ORF">H9900_00035</name>
</gene>